<dbReference type="EMBL" id="GBRH01192106">
    <property type="protein sequence ID" value="JAE05790.1"/>
    <property type="molecule type" value="Transcribed_RNA"/>
</dbReference>
<protein>
    <submittedName>
        <fullName evidence="2">Uncharacterized protein</fullName>
    </submittedName>
</protein>
<evidence type="ECO:0000256" key="1">
    <source>
        <dbReference type="SAM" id="MobiDB-lite"/>
    </source>
</evidence>
<reference evidence="2" key="1">
    <citation type="submission" date="2014-09" db="EMBL/GenBank/DDBJ databases">
        <authorList>
            <person name="Magalhaes I.L.F."/>
            <person name="Oliveira U."/>
            <person name="Santos F.R."/>
            <person name="Vidigal T.H.D.A."/>
            <person name="Brescovit A.D."/>
            <person name="Santos A.J."/>
        </authorList>
    </citation>
    <scope>NUCLEOTIDE SEQUENCE</scope>
    <source>
        <tissue evidence="2">Shoot tissue taken approximately 20 cm above the soil surface</tissue>
    </source>
</reference>
<name>A0A0A9EYE2_ARUDO</name>
<sequence length="63" mass="6814">MEPSASRTQRESPTDATVTTDPSIMTSVTVVPDECAETNTPNRQVCHQAVDHLNMVTDVVVLS</sequence>
<feature type="compositionally biased region" description="Polar residues" evidence="1">
    <location>
        <begin position="14"/>
        <end position="23"/>
    </location>
</feature>
<evidence type="ECO:0000313" key="2">
    <source>
        <dbReference type="EMBL" id="JAE05790.1"/>
    </source>
</evidence>
<organism evidence="2">
    <name type="scientific">Arundo donax</name>
    <name type="common">Giant reed</name>
    <name type="synonym">Donax arundinaceus</name>
    <dbReference type="NCBI Taxonomy" id="35708"/>
    <lineage>
        <taxon>Eukaryota</taxon>
        <taxon>Viridiplantae</taxon>
        <taxon>Streptophyta</taxon>
        <taxon>Embryophyta</taxon>
        <taxon>Tracheophyta</taxon>
        <taxon>Spermatophyta</taxon>
        <taxon>Magnoliopsida</taxon>
        <taxon>Liliopsida</taxon>
        <taxon>Poales</taxon>
        <taxon>Poaceae</taxon>
        <taxon>PACMAD clade</taxon>
        <taxon>Arundinoideae</taxon>
        <taxon>Arundineae</taxon>
        <taxon>Arundo</taxon>
    </lineage>
</organism>
<accession>A0A0A9EYE2</accession>
<dbReference type="AlphaFoldDB" id="A0A0A9EYE2"/>
<feature type="region of interest" description="Disordered" evidence="1">
    <location>
        <begin position="1"/>
        <end position="23"/>
    </location>
</feature>
<proteinExistence type="predicted"/>
<reference evidence="2" key="2">
    <citation type="journal article" date="2015" name="Data Brief">
        <title>Shoot transcriptome of the giant reed, Arundo donax.</title>
        <authorList>
            <person name="Barrero R.A."/>
            <person name="Guerrero F.D."/>
            <person name="Moolhuijzen P."/>
            <person name="Goolsby J.A."/>
            <person name="Tidwell J."/>
            <person name="Bellgard S.E."/>
            <person name="Bellgard M.I."/>
        </authorList>
    </citation>
    <scope>NUCLEOTIDE SEQUENCE</scope>
    <source>
        <tissue evidence="2">Shoot tissue taken approximately 20 cm above the soil surface</tissue>
    </source>
</reference>